<dbReference type="EMBL" id="JAPDOD010000004">
    <property type="protein sequence ID" value="MDA0159993.1"/>
    <property type="molecule type" value="Genomic_DNA"/>
</dbReference>
<feature type="repeat" description="WD" evidence="3">
    <location>
        <begin position="1198"/>
        <end position="1239"/>
    </location>
</feature>
<organism evidence="6 7">
    <name type="scientific">Solirubrobacter ginsenosidimutans</name>
    <dbReference type="NCBI Taxonomy" id="490573"/>
    <lineage>
        <taxon>Bacteria</taxon>
        <taxon>Bacillati</taxon>
        <taxon>Actinomycetota</taxon>
        <taxon>Thermoleophilia</taxon>
        <taxon>Solirubrobacterales</taxon>
        <taxon>Solirubrobacteraceae</taxon>
        <taxon>Solirubrobacter</taxon>
    </lineage>
</organism>
<evidence type="ECO:0000313" key="7">
    <source>
        <dbReference type="Proteomes" id="UP001149140"/>
    </source>
</evidence>
<dbReference type="CDD" id="cd00200">
    <property type="entry name" value="WD40"/>
    <property type="match status" value="1"/>
</dbReference>
<keyword evidence="2" id="KW-0677">Repeat</keyword>
<dbReference type="InterPro" id="IPR050349">
    <property type="entry name" value="WD_LIS1/nudF_dynein_reg"/>
</dbReference>
<dbReference type="SMART" id="SM00320">
    <property type="entry name" value="WD40"/>
    <property type="match status" value="12"/>
</dbReference>
<dbReference type="InterPro" id="IPR035897">
    <property type="entry name" value="Toll_tir_struct_dom_sf"/>
</dbReference>
<dbReference type="Gene3D" id="3.40.50.300">
    <property type="entry name" value="P-loop containing nucleotide triphosphate hydrolases"/>
    <property type="match status" value="1"/>
</dbReference>
<gene>
    <name evidence="6" type="ORF">OM076_06955</name>
</gene>
<feature type="domain" description="TIR" evidence="4">
    <location>
        <begin position="5"/>
        <end position="118"/>
    </location>
</feature>
<dbReference type="SUPFAM" id="SSF50998">
    <property type="entry name" value="Quinoprotein alcohol dehydrogenase-like"/>
    <property type="match status" value="1"/>
</dbReference>
<feature type="repeat" description="WD" evidence="3">
    <location>
        <begin position="686"/>
        <end position="728"/>
    </location>
</feature>
<accession>A0A9X3MRP6</accession>
<feature type="repeat" description="WD" evidence="3">
    <location>
        <begin position="1156"/>
        <end position="1197"/>
    </location>
</feature>
<name>A0A9X3MRP6_9ACTN</name>
<keyword evidence="1 3" id="KW-0853">WD repeat</keyword>
<evidence type="ECO:0000256" key="2">
    <source>
        <dbReference type="ARBA" id="ARBA00022737"/>
    </source>
</evidence>
<dbReference type="PROSITE" id="PS00678">
    <property type="entry name" value="WD_REPEATS_1"/>
    <property type="match status" value="3"/>
</dbReference>
<dbReference type="InterPro" id="IPR011047">
    <property type="entry name" value="Quinoprotein_ADH-like_sf"/>
</dbReference>
<dbReference type="PANTHER" id="PTHR44129">
    <property type="entry name" value="WD REPEAT-CONTAINING PROTEIN POP1"/>
    <property type="match status" value="1"/>
</dbReference>
<dbReference type="InterPro" id="IPR015943">
    <property type="entry name" value="WD40/YVTN_repeat-like_dom_sf"/>
</dbReference>
<dbReference type="InterPro" id="IPR020472">
    <property type="entry name" value="WD40_PAC1"/>
</dbReference>
<dbReference type="PRINTS" id="PR00320">
    <property type="entry name" value="GPROTEINBRPT"/>
</dbReference>
<dbReference type="InterPro" id="IPR019775">
    <property type="entry name" value="WD40_repeat_CS"/>
</dbReference>
<proteinExistence type="predicted"/>
<sequence length="1290" mass="138505">MASLFISYASSDRAAAAAMAERLRTWGFASLFLDADPVDGLPVGSEWEEELYRRLRSADAVIFLGTDASVASRWCSIELAFARAGRKPVFPLWLGGDGGRRALEDRQWLDVTNGGYERLRQALTDRFDARVGFTWDARRPPYPGLRSFERDDAAVFFGRERDVAKVLAHLDPGLGRSGSVAVVGASGSGKSSLVRAGVVPLLERAPDAWVVVPAFTPGERPLASLARALGVERVQRDGLRELIADRAVAADGSRRAVLLVIDQAEELVYLSGDARREEFIATVRHALGGAARLWVLGTLRSEALGTSLQEGGLGRLFDESVLLSPLGRDRIPAVIEGPARKAGIEFAPGLIARMVQETHGGDALPLLAYTLQQLYDSDATADGFVSEEEYDALGGVDGALQKRADAVAATLANEGRGELVVPTLLRLATLDADGQPARRRVPRRDLDEDVVRAFVEARLLTSDGPLVEVAHEALLRTWPPLVDAISASRRRLRTEAEVERLAREWDEAGRQASYLLRDQRLDAVRAEGVEFDGLAGEFYAASVALERDASAAARRRRRWTVGGLSIALVLISAAAVVSFLLYRQANEQSRLSRAGERAATALAQLPNEPVRALRSALAGARGAETPRTRDALRRALASPARLDLRGHRQAIVTIDSTRDGRRIVTASEDGTARIWDAATGRSLHVLSGHDGFLNAARFSPDGRLVATVGGDDDTIRLWDSSTGAELHTLTGHTGMIDDVAFSPDGTLLASFAGDGTVRLWTTADGELHALLRGHSRTIVAAAFDPSGKLLITGDVDDTARIWSVADGKQLRVLRAGEGIVFAVAFSPDGKQVATSLSRDDDSLITLWDTKSGRIERQRTTPDDIVGDIEYTPDGRIVLLGGEHASPRLWTLAGGRDRVLAGGGTPAHFDADGRRVVTAGEDARVYDVRSGVRLTVLDAGISGLRDARFAPDGRTIVTGGDDGVARIWAVNVEAKHVDPMAPTGLAFSPDGRRFATAARTGEVTIREVASGRELARALLATPTDKTRPLAGELRFSPDGLRLFATFGDGMARIWTPDTGEVRVLRHVGNRFMDVFVAVPGVLSRDGARIVMRGDEPIVRDVATGREVTLRRPNHKVEGFGVVRVAAFDPAGKRVVTAGRDGIAYVWNAETGARIKQIAAAEVSVGDAQFSPDGKEIITASDDGVARIWNVATGARRLELRGHTDSVFTSAFSDDGRFVITSASDQTTRIWSARTGEQVLQLADSGASVTLSPHNSVVAVVKRGSSAALFVPCDACAGWEELKARAAQRLGE</sequence>
<dbReference type="CDD" id="cd00267">
    <property type="entry name" value="ABC_ATPase"/>
    <property type="match status" value="1"/>
</dbReference>
<keyword evidence="7" id="KW-1185">Reference proteome</keyword>
<dbReference type="SUPFAM" id="SSF52540">
    <property type="entry name" value="P-loop containing nucleoside triphosphate hydrolases"/>
    <property type="match status" value="1"/>
</dbReference>
<feature type="repeat" description="WD" evidence="3">
    <location>
        <begin position="1121"/>
        <end position="1155"/>
    </location>
</feature>
<dbReference type="Proteomes" id="UP001149140">
    <property type="component" value="Unassembled WGS sequence"/>
</dbReference>
<evidence type="ECO:0000256" key="3">
    <source>
        <dbReference type="PROSITE-ProRule" id="PRU00221"/>
    </source>
</evidence>
<dbReference type="InterPro" id="IPR001680">
    <property type="entry name" value="WD40_rpt"/>
</dbReference>
<feature type="repeat" description="WD" evidence="3">
    <location>
        <begin position="936"/>
        <end position="967"/>
    </location>
</feature>
<dbReference type="PROSITE" id="PS50294">
    <property type="entry name" value="WD_REPEATS_REGION"/>
    <property type="match status" value="7"/>
</dbReference>
<comment type="caution">
    <text evidence="6">The sequence shown here is derived from an EMBL/GenBank/DDBJ whole genome shotgun (WGS) entry which is preliminary data.</text>
</comment>
<reference evidence="6" key="1">
    <citation type="submission" date="2022-10" db="EMBL/GenBank/DDBJ databases">
        <title>The WGS of Solirubrobacter ginsenosidimutans DSM 21036.</title>
        <authorList>
            <person name="Jiang Z."/>
        </authorList>
    </citation>
    <scope>NUCLEOTIDE SEQUENCE</scope>
    <source>
        <strain evidence="6">DSM 21036</strain>
    </source>
</reference>
<dbReference type="SUPFAM" id="SSF50978">
    <property type="entry name" value="WD40 repeat-like"/>
    <property type="match status" value="1"/>
</dbReference>
<evidence type="ECO:0000259" key="4">
    <source>
        <dbReference type="Pfam" id="PF13676"/>
    </source>
</evidence>
<dbReference type="InterPro" id="IPR027417">
    <property type="entry name" value="P-loop_NTPase"/>
</dbReference>
<feature type="repeat" description="WD" evidence="3">
    <location>
        <begin position="771"/>
        <end position="812"/>
    </location>
</feature>
<evidence type="ECO:0000256" key="1">
    <source>
        <dbReference type="ARBA" id="ARBA00022574"/>
    </source>
</evidence>
<dbReference type="InterPro" id="IPR036322">
    <property type="entry name" value="WD40_repeat_dom_sf"/>
</dbReference>
<evidence type="ECO:0000313" key="6">
    <source>
        <dbReference type="EMBL" id="MDA0159993.1"/>
    </source>
</evidence>
<protein>
    <submittedName>
        <fullName evidence="6">TIR domain-containing protein</fullName>
    </submittedName>
</protein>
<dbReference type="Pfam" id="PF20703">
    <property type="entry name" value="nSTAND1"/>
    <property type="match status" value="1"/>
</dbReference>
<dbReference type="Pfam" id="PF00400">
    <property type="entry name" value="WD40"/>
    <property type="match status" value="9"/>
</dbReference>
<dbReference type="Pfam" id="PF13676">
    <property type="entry name" value="TIR_2"/>
    <property type="match status" value="1"/>
</dbReference>
<dbReference type="SUPFAM" id="SSF52200">
    <property type="entry name" value="Toll/Interleukin receptor TIR domain"/>
    <property type="match status" value="1"/>
</dbReference>
<dbReference type="InterPro" id="IPR000157">
    <property type="entry name" value="TIR_dom"/>
</dbReference>
<dbReference type="PROSITE" id="PS50082">
    <property type="entry name" value="WD_REPEATS_2"/>
    <property type="match status" value="8"/>
</dbReference>
<dbReference type="Gene3D" id="3.40.50.10140">
    <property type="entry name" value="Toll/interleukin-1 receptor homology (TIR) domain"/>
    <property type="match status" value="1"/>
</dbReference>
<feature type="repeat" description="WD" evidence="3">
    <location>
        <begin position="644"/>
        <end position="685"/>
    </location>
</feature>
<dbReference type="Gene3D" id="2.130.10.10">
    <property type="entry name" value="YVTN repeat-like/Quinoprotein amine dehydrogenase"/>
    <property type="match status" value="5"/>
</dbReference>
<evidence type="ECO:0000259" key="5">
    <source>
        <dbReference type="Pfam" id="PF20703"/>
    </source>
</evidence>
<dbReference type="InterPro" id="IPR049052">
    <property type="entry name" value="nSTAND1"/>
</dbReference>
<dbReference type="RefSeq" id="WP_270038762.1">
    <property type="nucleotide sequence ID" value="NZ_JAPDOD010000004.1"/>
</dbReference>
<dbReference type="GO" id="GO:0007165">
    <property type="term" value="P:signal transduction"/>
    <property type="evidence" value="ECO:0007669"/>
    <property type="project" value="InterPro"/>
</dbReference>
<feature type="domain" description="Novel STAND NTPase 1" evidence="5">
    <location>
        <begin position="141"/>
        <end position="512"/>
    </location>
</feature>
<feature type="repeat" description="WD" evidence="3">
    <location>
        <begin position="729"/>
        <end position="770"/>
    </location>
</feature>